<keyword evidence="3" id="KW-1185">Reference proteome</keyword>
<protein>
    <recommendedName>
        <fullName evidence="4">DNA-binding protein</fullName>
    </recommendedName>
</protein>
<dbReference type="Proteomes" id="UP000290889">
    <property type="component" value="Chromosome"/>
</dbReference>
<dbReference type="OrthoDB" id="1118190at2"/>
<proteinExistence type="predicted"/>
<dbReference type="KEGG" id="mur:EQY75_08430"/>
<feature type="region of interest" description="Disordered" evidence="1">
    <location>
        <begin position="127"/>
        <end position="156"/>
    </location>
</feature>
<dbReference type="PROSITE" id="PS51257">
    <property type="entry name" value="PROKAR_LIPOPROTEIN"/>
    <property type="match status" value="1"/>
</dbReference>
<evidence type="ECO:0008006" key="4">
    <source>
        <dbReference type="Google" id="ProtNLM"/>
    </source>
</evidence>
<gene>
    <name evidence="2" type="ORF">EQY75_08430</name>
</gene>
<accession>A0A411EA43</accession>
<name>A0A411EA43_9FLAO</name>
<dbReference type="EMBL" id="CP035544">
    <property type="protein sequence ID" value="QBA64549.1"/>
    <property type="molecule type" value="Genomic_DNA"/>
</dbReference>
<sequence length="251" mass="28096">MNRTSTILLVLGSFALTSCDFFGPKTTDPFAIQRGVDPEEFNEGLDRSMHEITILQYTPGTKYLYAEVREGDRTYWIATQKQTIVEGSTYLYNEALLKTHFESKEQNRVYDTLYMITALISKDHGMPSDSYPKSEKINTSENTLEKKGKEQLENAPSAGKVSLSDLFANPERYEGKIIQISGTCSKVSTEILGRNWVHVDDGKSGKELVVTLQEVVEKGETLTIEGIVQLNVDLGSGYTYDILLEKGIVLD</sequence>
<evidence type="ECO:0000313" key="3">
    <source>
        <dbReference type="Proteomes" id="UP000290889"/>
    </source>
</evidence>
<evidence type="ECO:0000256" key="1">
    <source>
        <dbReference type="SAM" id="MobiDB-lite"/>
    </source>
</evidence>
<dbReference type="AlphaFoldDB" id="A0A411EA43"/>
<dbReference type="RefSeq" id="WP_129604891.1">
    <property type="nucleotide sequence ID" value="NZ_CP035544.1"/>
</dbReference>
<evidence type="ECO:0000313" key="2">
    <source>
        <dbReference type="EMBL" id="QBA64549.1"/>
    </source>
</evidence>
<organism evidence="2 3">
    <name type="scientific">Muriicola soli</name>
    <dbReference type="NCBI Taxonomy" id="2507538"/>
    <lineage>
        <taxon>Bacteria</taxon>
        <taxon>Pseudomonadati</taxon>
        <taxon>Bacteroidota</taxon>
        <taxon>Flavobacteriia</taxon>
        <taxon>Flavobacteriales</taxon>
        <taxon>Flavobacteriaceae</taxon>
        <taxon>Muriicola</taxon>
    </lineage>
</organism>
<feature type="compositionally biased region" description="Basic and acidic residues" evidence="1">
    <location>
        <begin position="127"/>
        <end position="152"/>
    </location>
</feature>
<reference evidence="2 3" key="1">
    <citation type="submission" date="2019-01" db="EMBL/GenBank/DDBJ databases">
        <title>Muriicola soli sp. nov., isolated from soil.</title>
        <authorList>
            <person name="Kang H.J."/>
            <person name="Kim S.B."/>
        </authorList>
    </citation>
    <scope>NUCLEOTIDE SEQUENCE [LARGE SCALE GENOMIC DNA]</scope>
    <source>
        <strain evidence="2 3">MMS17-SY002</strain>
    </source>
</reference>